<proteinExistence type="predicted"/>
<keyword evidence="1" id="KW-0732">Signal</keyword>
<comment type="caution">
    <text evidence="2">The sequence shown here is derived from an EMBL/GenBank/DDBJ whole genome shotgun (WGS) entry which is preliminary data.</text>
</comment>
<dbReference type="Proteomes" id="UP000444980">
    <property type="component" value="Unassembled WGS sequence"/>
</dbReference>
<name>A0A7I9V259_9ACTN</name>
<dbReference type="EMBL" id="BJOU01000017">
    <property type="protein sequence ID" value="GED99160.1"/>
    <property type="molecule type" value="Genomic_DNA"/>
</dbReference>
<reference evidence="3" key="1">
    <citation type="submission" date="2019-06" db="EMBL/GenBank/DDBJ databases">
        <title>Gordonia isolated from sludge of a wastewater treatment plant.</title>
        <authorList>
            <person name="Tamura T."/>
            <person name="Aoyama K."/>
            <person name="Kang Y."/>
            <person name="Saito S."/>
            <person name="Akiyama N."/>
            <person name="Yazawa K."/>
            <person name="Gonoi T."/>
            <person name="Mikami Y."/>
        </authorList>
    </citation>
    <scope>NUCLEOTIDE SEQUENCE [LARGE SCALE GENOMIC DNA]</scope>
    <source>
        <strain evidence="3">NBRC 107697</strain>
    </source>
</reference>
<dbReference type="InterPro" id="IPR015943">
    <property type="entry name" value="WD40/YVTN_repeat-like_dom_sf"/>
</dbReference>
<organism evidence="2 3">
    <name type="scientific">Gordonia crocea</name>
    <dbReference type="NCBI Taxonomy" id="589162"/>
    <lineage>
        <taxon>Bacteria</taxon>
        <taxon>Bacillati</taxon>
        <taxon>Actinomycetota</taxon>
        <taxon>Actinomycetes</taxon>
        <taxon>Mycobacteriales</taxon>
        <taxon>Gordoniaceae</taxon>
        <taxon>Gordonia</taxon>
    </lineage>
</organism>
<accession>A0A7I9V259</accession>
<protein>
    <recommendedName>
        <fullName evidence="4">Lipoprotein</fullName>
    </recommendedName>
</protein>
<dbReference type="SUPFAM" id="SSF75011">
    <property type="entry name" value="3-carboxy-cis,cis-mucoante lactonizing enzyme"/>
    <property type="match status" value="1"/>
</dbReference>
<dbReference type="Gene3D" id="2.130.10.10">
    <property type="entry name" value="YVTN repeat-like/Quinoprotein amine dehydrogenase"/>
    <property type="match status" value="1"/>
</dbReference>
<gene>
    <name evidence="2" type="ORF">nbrc107697_31990</name>
</gene>
<sequence>MTTASARAARVLRGPLAGLVVVTAAAAMGAAPMAHAAPRLPVSLADCGPGSLPETGLQGDVPAADRDSGRSTKGYRCNIKLLGGYTGHGGGITSTSHDDCAYMGSLFPGSMVGPDTGVAVVDAANPTHLRRSATLRAPALQAGTWESLKVNEKRKLLVGTAVPLLFGAGLLAVYDVSDCRRPRLLNGNGPGSLNSPLPITAHEGGFSPDGRTYWTSSVGPGLLSAVDLTHPSRPRVIAQALTGLESHGIGVSPDGKTLYLSHNFGGLSIYDISDVQRRRPNPQIRKLAKIDWTNGWATQHSVPVSYGRKQYLFTVLEGGSGGVKVINVTNRHRPREVNNLKLQVNLPRNQDRGLASSVGGGVFAYESHYCAADRQVDPTALACGWTSSGIRVFDVRDPLRVKEIAYYNPPARTNRHAELWNSPHALASVLGVPILSAPAILQSLAQGQFDPRQALSSRSGRVIGDLSTDWCFSPPEWRGNRLYVTCSDNGFQVLELTNGVYSAPPNQRSTVGS</sequence>
<dbReference type="RefSeq" id="WP_161928470.1">
    <property type="nucleotide sequence ID" value="NZ_BJOU01000017.1"/>
</dbReference>
<evidence type="ECO:0000313" key="2">
    <source>
        <dbReference type="EMBL" id="GED99160.1"/>
    </source>
</evidence>
<evidence type="ECO:0000256" key="1">
    <source>
        <dbReference type="SAM" id="SignalP"/>
    </source>
</evidence>
<feature type="chain" id="PRO_5029791056" description="Lipoprotein" evidence="1">
    <location>
        <begin position="37"/>
        <end position="513"/>
    </location>
</feature>
<dbReference type="AlphaFoldDB" id="A0A7I9V259"/>
<evidence type="ECO:0008006" key="4">
    <source>
        <dbReference type="Google" id="ProtNLM"/>
    </source>
</evidence>
<keyword evidence="3" id="KW-1185">Reference proteome</keyword>
<evidence type="ECO:0000313" key="3">
    <source>
        <dbReference type="Proteomes" id="UP000444980"/>
    </source>
</evidence>
<feature type="signal peptide" evidence="1">
    <location>
        <begin position="1"/>
        <end position="36"/>
    </location>
</feature>
<dbReference type="OrthoDB" id="5241253at2"/>